<organism evidence="1">
    <name type="scientific">Pseudomonas syringae pv. actinidiae</name>
    <dbReference type="NCBI Taxonomy" id="103796"/>
    <lineage>
        <taxon>Bacteria</taxon>
        <taxon>Pseudomonadati</taxon>
        <taxon>Pseudomonadota</taxon>
        <taxon>Gammaproteobacteria</taxon>
        <taxon>Pseudomonadales</taxon>
        <taxon>Pseudomonadaceae</taxon>
        <taxon>Pseudomonas</taxon>
        <taxon>Pseudomonas syringae</taxon>
    </lineage>
</organism>
<geneLocation type="plasmid" evidence="1">
    <name>pMG4_1215</name>
</geneLocation>
<protein>
    <submittedName>
        <fullName evidence="1">Phage protein</fullName>
    </submittedName>
</protein>
<reference evidence="1" key="1">
    <citation type="submission" date="2019-02" db="EMBL/GenBank/DDBJ databases">
        <authorList>
            <person name="Taiaroa G."/>
            <person name="Butler M."/>
            <person name="Lamont I."/>
            <person name="Black M."/>
            <person name="Poulter J."/>
            <person name="Zhao M."/>
            <person name="Poulter R."/>
        </authorList>
    </citation>
    <scope>NUCLEOTIDE SEQUENCE</scope>
    <source>
        <strain evidence="1">1215</strain>
        <plasmid evidence="1">pMG4_1215</plasmid>
    </source>
</reference>
<keyword evidence="1" id="KW-0614">Plasmid</keyword>
<name>A0A7L7TDI5_PSESF</name>
<dbReference type="RefSeq" id="WP_074321176.1">
    <property type="nucleotide sequence ID" value="NZ_MK569690.1"/>
</dbReference>
<evidence type="ECO:0000313" key="1">
    <source>
        <dbReference type="EMBL" id="QOC74126.1"/>
    </source>
</evidence>
<sequence length="124" mass="13768">MNHPIQSLEADEQHSFRFKQNKIVTHLLDHGGIDMNALAMLEFSVEDREQFAQLIGYSLAGFGELSYVRADTYAVAATMAGTGQTEVESRIAYLEAELKALRAAMLEPVSRLYGIHPHDLTSSI</sequence>
<accession>A0A7L7TDI5</accession>
<dbReference type="EMBL" id="MK569690">
    <property type="protein sequence ID" value="QOC74126.1"/>
    <property type="molecule type" value="Genomic_DNA"/>
</dbReference>
<dbReference type="AlphaFoldDB" id="A0A7L7TDI5"/>
<proteinExistence type="predicted"/>